<proteinExistence type="predicted"/>
<evidence type="ECO:0000313" key="2">
    <source>
        <dbReference type="Proteomes" id="UP000602381"/>
    </source>
</evidence>
<protein>
    <submittedName>
        <fullName evidence="1">Uncharacterized protein</fullName>
    </submittedName>
</protein>
<organism evidence="1 2">
    <name type="scientific">Iodidimonas muriae</name>
    <dbReference type="NCBI Taxonomy" id="261467"/>
    <lineage>
        <taxon>Bacteria</taxon>
        <taxon>Pseudomonadati</taxon>
        <taxon>Pseudomonadota</taxon>
        <taxon>Alphaproteobacteria</taxon>
        <taxon>Iodidimonadales</taxon>
        <taxon>Iodidimonadaceae</taxon>
        <taxon>Iodidimonas</taxon>
    </lineage>
</organism>
<comment type="caution">
    <text evidence="1">The sequence shown here is derived from an EMBL/GenBank/DDBJ whole genome shotgun (WGS) entry which is preliminary data.</text>
</comment>
<gene>
    <name evidence="1" type="ORF">GCM10007972_23880</name>
</gene>
<evidence type="ECO:0000313" key="1">
    <source>
        <dbReference type="EMBL" id="GGO15599.1"/>
    </source>
</evidence>
<accession>A0ABQ2LHL5</accession>
<sequence length="92" mass="10478">MACVGVRFMPHMTTGFGFGREYACLEGNPLLSLMDNVCTQSGYSRIFSLRIEAWARLVRTLCLMLPLNSLMRLKDVHVNEDSSVEHIDRRIS</sequence>
<keyword evidence="2" id="KW-1185">Reference proteome</keyword>
<dbReference type="Proteomes" id="UP000602381">
    <property type="component" value="Unassembled WGS sequence"/>
</dbReference>
<reference evidence="2" key="1">
    <citation type="journal article" date="2019" name="Int. J. Syst. Evol. Microbiol.">
        <title>The Global Catalogue of Microorganisms (GCM) 10K type strain sequencing project: providing services to taxonomists for standard genome sequencing and annotation.</title>
        <authorList>
            <consortium name="The Broad Institute Genomics Platform"/>
            <consortium name="The Broad Institute Genome Sequencing Center for Infectious Disease"/>
            <person name="Wu L."/>
            <person name="Ma J."/>
        </authorList>
    </citation>
    <scope>NUCLEOTIDE SEQUENCE [LARGE SCALE GENOMIC DNA]</scope>
    <source>
        <strain evidence="2">JCM 17843</strain>
    </source>
</reference>
<name>A0ABQ2LHL5_9PROT</name>
<dbReference type="EMBL" id="BMOV01000009">
    <property type="protein sequence ID" value="GGO15599.1"/>
    <property type="molecule type" value="Genomic_DNA"/>
</dbReference>